<proteinExistence type="inferred from homology"/>
<evidence type="ECO:0000256" key="3">
    <source>
        <dbReference type="ARBA" id="ARBA00022448"/>
    </source>
</evidence>
<keyword evidence="6 14" id="KW-0732">Signal</keyword>
<evidence type="ECO:0000256" key="5">
    <source>
        <dbReference type="ARBA" id="ARBA00022692"/>
    </source>
</evidence>
<comment type="caution">
    <text evidence="17">The sequence shown here is derived from an EMBL/GenBank/DDBJ whole genome shotgun (WGS) entry which is preliminary data.</text>
</comment>
<dbReference type="InterPro" id="IPR000531">
    <property type="entry name" value="Beta-barrel_TonB"/>
</dbReference>
<dbReference type="PANTHER" id="PTHR30069">
    <property type="entry name" value="TONB-DEPENDENT OUTER MEMBRANE RECEPTOR"/>
    <property type="match status" value="1"/>
</dbReference>
<keyword evidence="18" id="KW-1185">Reference proteome</keyword>
<gene>
    <name evidence="17" type="ORF">GEV02_07180</name>
</gene>
<dbReference type="Proteomes" id="UP000440498">
    <property type="component" value="Unassembled WGS sequence"/>
</dbReference>
<reference evidence="17 18" key="1">
    <citation type="submission" date="2019-10" db="EMBL/GenBank/DDBJ databases">
        <title>Two novel species isolated from a subtropical stream in China.</title>
        <authorList>
            <person name="Lu H."/>
        </authorList>
    </citation>
    <scope>NUCLEOTIDE SEQUENCE [LARGE SCALE GENOMIC DNA]</scope>
    <source>
        <strain evidence="17 18">FT29W</strain>
    </source>
</reference>
<evidence type="ECO:0000313" key="17">
    <source>
        <dbReference type="EMBL" id="MQA37926.1"/>
    </source>
</evidence>
<dbReference type="PANTHER" id="PTHR30069:SF27">
    <property type="entry name" value="BLL4766 PROTEIN"/>
    <property type="match status" value="1"/>
</dbReference>
<evidence type="ECO:0000256" key="12">
    <source>
        <dbReference type="PROSITE-ProRule" id="PRU10144"/>
    </source>
</evidence>
<evidence type="ECO:0000256" key="10">
    <source>
        <dbReference type="ARBA" id="ARBA00023237"/>
    </source>
</evidence>
<dbReference type="SUPFAM" id="SSF56935">
    <property type="entry name" value="Porins"/>
    <property type="match status" value="1"/>
</dbReference>
<dbReference type="AlphaFoldDB" id="A0A6A7MYS7"/>
<dbReference type="PROSITE" id="PS52016">
    <property type="entry name" value="TONB_DEPENDENT_REC_3"/>
    <property type="match status" value="1"/>
</dbReference>
<dbReference type="Pfam" id="PF07715">
    <property type="entry name" value="Plug"/>
    <property type="match status" value="1"/>
</dbReference>
<dbReference type="GO" id="GO:0015344">
    <property type="term" value="F:siderophore uptake transmembrane transporter activity"/>
    <property type="evidence" value="ECO:0007669"/>
    <property type="project" value="TreeGrafter"/>
</dbReference>
<keyword evidence="5 11" id="KW-0812">Transmembrane</keyword>
<evidence type="ECO:0000256" key="7">
    <source>
        <dbReference type="ARBA" id="ARBA00023077"/>
    </source>
</evidence>
<evidence type="ECO:0000256" key="1">
    <source>
        <dbReference type="ARBA" id="ARBA00004571"/>
    </source>
</evidence>
<evidence type="ECO:0000256" key="6">
    <source>
        <dbReference type="ARBA" id="ARBA00022729"/>
    </source>
</evidence>
<evidence type="ECO:0000256" key="4">
    <source>
        <dbReference type="ARBA" id="ARBA00022452"/>
    </source>
</evidence>
<dbReference type="GO" id="GO:0009279">
    <property type="term" value="C:cell outer membrane"/>
    <property type="evidence" value="ECO:0007669"/>
    <property type="project" value="UniProtKB-SubCell"/>
</dbReference>
<evidence type="ECO:0000256" key="9">
    <source>
        <dbReference type="ARBA" id="ARBA00023170"/>
    </source>
</evidence>
<dbReference type="Gene3D" id="2.170.130.10">
    <property type="entry name" value="TonB-dependent receptor, plug domain"/>
    <property type="match status" value="1"/>
</dbReference>
<dbReference type="InterPro" id="IPR010917">
    <property type="entry name" value="TonB_rcpt_CS"/>
</dbReference>
<feature type="domain" description="TonB-dependent receptor-like beta-barrel" evidence="15">
    <location>
        <begin position="203"/>
        <end position="631"/>
    </location>
</feature>
<dbReference type="InterPro" id="IPR036942">
    <property type="entry name" value="Beta-barrel_TonB_sf"/>
</dbReference>
<evidence type="ECO:0000256" key="2">
    <source>
        <dbReference type="ARBA" id="ARBA00009810"/>
    </source>
</evidence>
<sequence>MHSTAFQPRLLAAAVSLCFTAAVPVTAMAQDAAAAGATAGAQVAQVLAPIVITGSRFDADPALAPIGATIISAEDIQRAGANDVNAAIRKVGGVYGRQSLDGSPDFGLDLRGFGTNSSQNMVIVLDGVRLSENELSNAILSTIPIDTVDHIEITRGGASVLYGDGATGGVINIVTKRPVKNSRRGSVFVEGGQFRAGEARASGFQAWDGFAADATLDTQRTDNYRDNNEFKQTHFSGGAQWFDNAGRAGFRYEGARQDMRLSGSLSQAEYNANPRMAKTPNDYANLDSDRFTAFAQRRIRGYELAADLSYRKKTVESVYSGSSPSVNESKQTQFSPRVRRLGEIGGLLNEMVAGVDWTVWNRTSVGDYSAADASQHSKALYVRDELRFDSAHEGRVSAGVRREIFNKDFSDPKNSFGSTAYKASQGLNAWELQTSYMPVANLTVYGKAGQSYRVANSEENAYTPFANKPLAPQQSHDLELGVSYGAAAQKITGRVFRHNLSNEIFYDPTIYANTNLAPTRRQGFELDAEQRINANWSVNAHYQHVDAKFTEGAYNGKEMMLVPKNTLTARLSWTLATGHTADVGAQWVDSQRNGADFDNKCPAQIPAYTTLDARYARKLGQWEFAVSGQNLADKRYFSQAFSCKDGIQGGIYTADGRQLKLSARYEF</sequence>
<evidence type="ECO:0000256" key="11">
    <source>
        <dbReference type="PROSITE-ProRule" id="PRU01360"/>
    </source>
</evidence>
<evidence type="ECO:0000256" key="8">
    <source>
        <dbReference type="ARBA" id="ARBA00023136"/>
    </source>
</evidence>
<dbReference type="PROSITE" id="PS01156">
    <property type="entry name" value="TONB_DEPENDENT_REC_2"/>
    <property type="match status" value="1"/>
</dbReference>
<dbReference type="GO" id="GO:0044718">
    <property type="term" value="P:siderophore transmembrane transport"/>
    <property type="evidence" value="ECO:0007669"/>
    <property type="project" value="TreeGrafter"/>
</dbReference>
<evidence type="ECO:0000259" key="16">
    <source>
        <dbReference type="Pfam" id="PF07715"/>
    </source>
</evidence>
<feature type="signal peptide" evidence="14">
    <location>
        <begin position="1"/>
        <end position="29"/>
    </location>
</feature>
<feature type="domain" description="TonB-dependent receptor plug" evidence="16">
    <location>
        <begin position="65"/>
        <end position="170"/>
    </location>
</feature>
<accession>A0A6A7MYS7</accession>
<feature type="chain" id="PRO_5025638134" evidence="14">
    <location>
        <begin position="30"/>
        <end position="667"/>
    </location>
</feature>
<keyword evidence="10 11" id="KW-0998">Cell outer membrane</keyword>
<dbReference type="Gene3D" id="2.40.170.20">
    <property type="entry name" value="TonB-dependent receptor, beta-barrel domain"/>
    <property type="match status" value="1"/>
</dbReference>
<dbReference type="InterPro" id="IPR012910">
    <property type="entry name" value="Plug_dom"/>
</dbReference>
<keyword evidence="7 13" id="KW-0798">TonB box</keyword>
<name>A0A6A7MYS7_9BURK</name>
<evidence type="ECO:0000256" key="13">
    <source>
        <dbReference type="RuleBase" id="RU003357"/>
    </source>
</evidence>
<dbReference type="InterPro" id="IPR039426">
    <property type="entry name" value="TonB-dep_rcpt-like"/>
</dbReference>
<comment type="similarity">
    <text evidence="2 11 13">Belongs to the TonB-dependent receptor family.</text>
</comment>
<evidence type="ECO:0000313" key="18">
    <source>
        <dbReference type="Proteomes" id="UP000440498"/>
    </source>
</evidence>
<keyword evidence="8 11" id="KW-0472">Membrane</keyword>
<protein>
    <submittedName>
        <fullName evidence="17">TonB-dependent receptor</fullName>
    </submittedName>
</protein>
<evidence type="ECO:0000259" key="15">
    <source>
        <dbReference type="Pfam" id="PF00593"/>
    </source>
</evidence>
<keyword evidence="4 11" id="KW-1134">Transmembrane beta strand</keyword>
<keyword evidence="3 11" id="KW-0813">Transport</keyword>
<organism evidence="17 18">
    <name type="scientific">Rugamonas aquatica</name>
    <dbReference type="NCBI Taxonomy" id="2743357"/>
    <lineage>
        <taxon>Bacteria</taxon>
        <taxon>Pseudomonadati</taxon>
        <taxon>Pseudomonadota</taxon>
        <taxon>Betaproteobacteria</taxon>
        <taxon>Burkholderiales</taxon>
        <taxon>Oxalobacteraceae</taxon>
        <taxon>Telluria group</taxon>
        <taxon>Rugamonas</taxon>
    </lineage>
</organism>
<dbReference type="EMBL" id="WHUG01000002">
    <property type="protein sequence ID" value="MQA37926.1"/>
    <property type="molecule type" value="Genomic_DNA"/>
</dbReference>
<evidence type="ECO:0000256" key="14">
    <source>
        <dbReference type="SAM" id="SignalP"/>
    </source>
</evidence>
<dbReference type="InterPro" id="IPR037066">
    <property type="entry name" value="Plug_dom_sf"/>
</dbReference>
<dbReference type="CDD" id="cd01347">
    <property type="entry name" value="ligand_gated_channel"/>
    <property type="match status" value="1"/>
</dbReference>
<dbReference type="Pfam" id="PF00593">
    <property type="entry name" value="TonB_dep_Rec_b-barrel"/>
    <property type="match status" value="1"/>
</dbReference>
<comment type="subcellular location">
    <subcellularLocation>
        <location evidence="1 11">Cell outer membrane</location>
        <topology evidence="1 11">Multi-pass membrane protein</topology>
    </subcellularLocation>
</comment>
<dbReference type="RefSeq" id="WP_152837369.1">
    <property type="nucleotide sequence ID" value="NZ_WHUG01000002.1"/>
</dbReference>
<keyword evidence="9 17" id="KW-0675">Receptor</keyword>
<feature type="short sequence motif" description="TonB C-terminal box" evidence="12">
    <location>
        <begin position="650"/>
        <end position="667"/>
    </location>
</feature>